<feature type="compositionally biased region" description="Polar residues" evidence="3">
    <location>
        <begin position="134"/>
        <end position="151"/>
    </location>
</feature>
<dbReference type="EMBL" id="JAAAIN010000922">
    <property type="protein sequence ID" value="KAG0309645.1"/>
    <property type="molecule type" value="Genomic_DNA"/>
</dbReference>
<dbReference type="CDD" id="cd00035">
    <property type="entry name" value="ChtBD1"/>
    <property type="match status" value="1"/>
</dbReference>
<feature type="disulfide bond" evidence="2">
    <location>
        <begin position="40"/>
        <end position="54"/>
    </location>
</feature>
<proteinExistence type="predicted"/>
<dbReference type="AlphaFoldDB" id="A0A9P6QZU8"/>
<gene>
    <name evidence="6" type="ORF">BGZ97_013012</name>
</gene>
<keyword evidence="4" id="KW-0732">Signal</keyword>
<name>A0A9P6QZU8_9FUNG</name>
<feature type="region of interest" description="Disordered" evidence="3">
    <location>
        <begin position="115"/>
        <end position="151"/>
    </location>
</feature>
<protein>
    <recommendedName>
        <fullName evidence="5">Chitin-binding type-1 domain-containing protein</fullName>
    </recommendedName>
</protein>
<sequence length="170" mass="16719">MHRSTTSLIAIILCCLGLLSIVAAQAQCGPNIGSCTDGNCCSAAGFCGQGDLYCGTGCLPFGAPCIGGGGSQTAPTGPTTDAPITPTPTPTILPTTPLETTSLPPTVPATTVATTTTTTDAATTPASATSTSARGTFQFQPTGKPSSGSSAGVESRLALVIVFMAGLFMI</sequence>
<dbReference type="InterPro" id="IPR018371">
    <property type="entry name" value="Chitin-binding_1_CS"/>
</dbReference>
<dbReference type="PROSITE" id="PS00026">
    <property type="entry name" value="CHIT_BIND_I_1"/>
    <property type="match status" value="1"/>
</dbReference>
<dbReference type="InterPro" id="IPR036861">
    <property type="entry name" value="Endochitinase-like_sf"/>
</dbReference>
<feature type="domain" description="Chitin-binding type-1" evidence="5">
    <location>
        <begin position="25"/>
        <end position="67"/>
    </location>
</feature>
<dbReference type="PROSITE" id="PS50941">
    <property type="entry name" value="CHIT_BIND_I_2"/>
    <property type="match status" value="1"/>
</dbReference>
<dbReference type="SUPFAM" id="SSF57016">
    <property type="entry name" value="Plant lectins/antimicrobial peptides"/>
    <property type="match status" value="1"/>
</dbReference>
<feature type="compositionally biased region" description="Low complexity" evidence="3">
    <location>
        <begin position="115"/>
        <end position="133"/>
    </location>
</feature>
<dbReference type="Gene3D" id="3.30.60.10">
    <property type="entry name" value="Endochitinase-like"/>
    <property type="match status" value="1"/>
</dbReference>
<dbReference type="Proteomes" id="UP000823405">
    <property type="component" value="Unassembled WGS sequence"/>
</dbReference>
<evidence type="ECO:0000256" key="1">
    <source>
        <dbReference type="ARBA" id="ARBA00022669"/>
    </source>
</evidence>
<dbReference type="OrthoDB" id="1193027at2759"/>
<keyword evidence="1 2" id="KW-0147">Chitin-binding</keyword>
<evidence type="ECO:0000259" key="5">
    <source>
        <dbReference type="PROSITE" id="PS50941"/>
    </source>
</evidence>
<comment type="caution">
    <text evidence="2">Lacks conserved residue(s) required for the propagation of feature annotation.</text>
</comment>
<evidence type="ECO:0000256" key="4">
    <source>
        <dbReference type="SAM" id="SignalP"/>
    </source>
</evidence>
<comment type="caution">
    <text evidence="6">The sequence shown here is derived from an EMBL/GenBank/DDBJ whole genome shotgun (WGS) entry which is preliminary data.</text>
</comment>
<feature type="chain" id="PRO_5040145900" description="Chitin-binding type-1 domain-containing protein" evidence="4">
    <location>
        <begin position="25"/>
        <end position="170"/>
    </location>
</feature>
<evidence type="ECO:0000256" key="3">
    <source>
        <dbReference type="SAM" id="MobiDB-lite"/>
    </source>
</evidence>
<dbReference type="GO" id="GO:0008061">
    <property type="term" value="F:chitin binding"/>
    <property type="evidence" value="ECO:0007669"/>
    <property type="project" value="UniProtKB-UniRule"/>
</dbReference>
<feature type="disulfide bond" evidence="2">
    <location>
        <begin position="35"/>
        <end position="47"/>
    </location>
</feature>
<keyword evidence="7" id="KW-1185">Reference proteome</keyword>
<keyword evidence="2" id="KW-1015">Disulfide bond</keyword>
<reference evidence="6" key="1">
    <citation type="journal article" date="2020" name="Fungal Divers.">
        <title>Resolving the Mortierellaceae phylogeny through synthesis of multi-gene phylogenetics and phylogenomics.</title>
        <authorList>
            <person name="Vandepol N."/>
            <person name="Liber J."/>
            <person name="Desiro A."/>
            <person name="Na H."/>
            <person name="Kennedy M."/>
            <person name="Barry K."/>
            <person name="Grigoriev I.V."/>
            <person name="Miller A.N."/>
            <person name="O'Donnell K."/>
            <person name="Stajich J.E."/>
            <person name="Bonito G."/>
        </authorList>
    </citation>
    <scope>NUCLEOTIDE SEQUENCE</scope>
    <source>
        <strain evidence="6">NVP60</strain>
    </source>
</reference>
<accession>A0A9P6QZU8</accession>
<organism evidence="6 7">
    <name type="scientific">Linnemannia gamsii</name>
    <dbReference type="NCBI Taxonomy" id="64522"/>
    <lineage>
        <taxon>Eukaryota</taxon>
        <taxon>Fungi</taxon>
        <taxon>Fungi incertae sedis</taxon>
        <taxon>Mucoromycota</taxon>
        <taxon>Mortierellomycotina</taxon>
        <taxon>Mortierellomycetes</taxon>
        <taxon>Mortierellales</taxon>
        <taxon>Mortierellaceae</taxon>
        <taxon>Linnemannia</taxon>
    </lineage>
</organism>
<dbReference type="InterPro" id="IPR001002">
    <property type="entry name" value="Chitin-bd_1"/>
</dbReference>
<evidence type="ECO:0000256" key="2">
    <source>
        <dbReference type="PROSITE-ProRule" id="PRU00261"/>
    </source>
</evidence>
<evidence type="ECO:0000313" key="7">
    <source>
        <dbReference type="Proteomes" id="UP000823405"/>
    </source>
</evidence>
<feature type="signal peptide" evidence="4">
    <location>
        <begin position="1"/>
        <end position="24"/>
    </location>
</feature>
<evidence type="ECO:0000313" key="6">
    <source>
        <dbReference type="EMBL" id="KAG0309645.1"/>
    </source>
</evidence>